<dbReference type="Proteomes" id="UP001597419">
    <property type="component" value="Unassembled WGS sequence"/>
</dbReference>
<dbReference type="SUPFAM" id="SSF53335">
    <property type="entry name" value="S-adenosyl-L-methionine-dependent methyltransferases"/>
    <property type="match status" value="1"/>
</dbReference>
<dbReference type="EC" id="2.1.1.-" evidence="1"/>
<accession>A0ABW5G882</accession>
<dbReference type="RefSeq" id="WP_378214119.1">
    <property type="nucleotide sequence ID" value="NZ_JBHSBK010000009.1"/>
</dbReference>
<organism evidence="1 2">
    <name type="scientific">Amycolatopsis samaneae</name>
    <dbReference type="NCBI Taxonomy" id="664691"/>
    <lineage>
        <taxon>Bacteria</taxon>
        <taxon>Bacillati</taxon>
        <taxon>Actinomycetota</taxon>
        <taxon>Actinomycetes</taxon>
        <taxon>Pseudonocardiales</taxon>
        <taxon>Pseudonocardiaceae</taxon>
        <taxon>Amycolatopsis</taxon>
    </lineage>
</organism>
<comment type="caution">
    <text evidence="1">The sequence shown here is derived from an EMBL/GenBank/DDBJ whole genome shotgun (WGS) entry which is preliminary data.</text>
</comment>
<dbReference type="Gene3D" id="3.40.50.150">
    <property type="entry name" value="Vaccinia Virus protein VP39"/>
    <property type="match status" value="1"/>
</dbReference>
<dbReference type="InterPro" id="IPR006764">
    <property type="entry name" value="SAM_dep_MeTrfase_SAV2177_type"/>
</dbReference>
<reference evidence="2" key="1">
    <citation type="journal article" date="2019" name="Int. J. Syst. Evol. Microbiol.">
        <title>The Global Catalogue of Microorganisms (GCM) 10K type strain sequencing project: providing services to taxonomists for standard genome sequencing and annotation.</title>
        <authorList>
            <consortium name="The Broad Institute Genomics Platform"/>
            <consortium name="The Broad Institute Genome Sequencing Center for Infectious Disease"/>
            <person name="Wu L."/>
            <person name="Ma J."/>
        </authorList>
    </citation>
    <scope>NUCLEOTIDE SEQUENCE [LARGE SCALE GENOMIC DNA]</scope>
    <source>
        <strain evidence="2">CGMCC 4.7643</strain>
    </source>
</reference>
<dbReference type="GO" id="GO:0008168">
    <property type="term" value="F:methyltransferase activity"/>
    <property type="evidence" value="ECO:0007669"/>
    <property type="project" value="UniProtKB-KW"/>
</dbReference>
<evidence type="ECO:0000313" key="2">
    <source>
        <dbReference type="Proteomes" id="UP001597419"/>
    </source>
</evidence>
<protein>
    <submittedName>
        <fullName evidence="1">SAM-dependent methyltransferase</fullName>
        <ecNumber evidence="1">2.1.1.-</ecNumber>
    </submittedName>
</protein>
<dbReference type="GO" id="GO:0032259">
    <property type="term" value="P:methylation"/>
    <property type="evidence" value="ECO:0007669"/>
    <property type="project" value="UniProtKB-KW"/>
</dbReference>
<sequence>MTQGSERPIPGVDLERPSVARIYDWYLGGTANWAVDREFGKKVLSTFPAGAQCAKANRAFLHRAVRHLVRLGVRQFVDIGSGVPTMGNVHQVADEVAPDSRVVYIDHEPVAVAHSRILLERHGDPGRHAVIHGDLREPDRLWHAIADTGVVDLDAPLALLVTAVMHIQQLGPDGRDLGPEAIARYRGMLPPGSYLALSQLTHEGLPEDIAGQLHAVIRMYDSDVSKHVLRSNAEITALFGDFALLEPGVTWTAAWRPEESGPDTPVIDFADPSEAAMLAGVARKP</sequence>
<proteinExistence type="predicted"/>
<keyword evidence="1" id="KW-0489">Methyltransferase</keyword>
<evidence type="ECO:0000313" key="1">
    <source>
        <dbReference type="EMBL" id="MFD2457058.1"/>
    </source>
</evidence>
<dbReference type="PIRSF" id="PIRSF017393">
    <property type="entry name" value="MTase_SAV2177"/>
    <property type="match status" value="1"/>
</dbReference>
<gene>
    <name evidence="1" type="ORF">ACFSYJ_00540</name>
</gene>
<keyword evidence="1" id="KW-0808">Transferase</keyword>
<dbReference type="EMBL" id="JBHUKU010000001">
    <property type="protein sequence ID" value="MFD2457058.1"/>
    <property type="molecule type" value="Genomic_DNA"/>
</dbReference>
<keyword evidence="2" id="KW-1185">Reference proteome</keyword>
<name>A0ABW5G882_9PSEU</name>
<dbReference type="InterPro" id="IPR029063">
    <property type="entry name" value="SAM-dependent_MTases_sf"/>
</dbReference>
<dbReference type="Pfam" id="PF04672">
    <property type="entry name" value="Methyltransf_19"/>
    <property type="match status" value="1"/>
</dbReference>